<accession>A0A376IYS0</accession>
<evidence type="ECO:0000313" key="1">
    <source>
        <dbReference type="EMBL" id="STE53265.1"/>
    </source>
</evidence>
<dbReference type="Proteomes" id="UP000255248">
    <property type="component" value="Unassembled WGS sequence"/>
</dbReference>
<proteinExistence type="predicted"/>
<protein>
    <submittedName>
        <fullName evidence="1">Uncharacterized protein</fullName>
    </submittedName>
</protein>
<reference evidence="1 2" key="1">
    <citation type="submission" date="2018-06" db="EMBL/GenBank/DDBJ databases">
        <authorList>
            <consortium name="Pathogen Informatics"/>
            <person name="Doyle S."/>
        </authorList>
    </citation>
    <scope>NUCLEOTIDE SEQUENCE [LARGE SCALE GENOMIC DNA]</scope>
    <source>
        <strain evidence="1 2">NCTC12121</strain>
    </source>
</reference>
<gene>
    <name evidence="1" type="ORF">NCTC12121_03550</name>
</gene>
<name>A0A376IYS0_9GAMM</name>
<dbReference type="EMBL" id="UFXZ01000002">
    <property type="protein sequence ID" value="STE53265.1"/>
    <property type="molecule type" value="Genomic_DNA"/>
</dbReference>
<dbReference type="AlphaFoldDB" id="A0A376IYS0"/>
<evidence type="ECO:0000313" key="2">
    <source>
        <dbReference type="Proteomes" id="UP000255248"/>
    </source>
</evidence>
<sequence>MKSILLGEYYGISLFQNSIPDKFKEKRELLVSVEKRTLAIIRNSYCISVSYDEIATTIKKGGKDSHPYKGESWEYICKGMLNLIAPYLKKYKHLFTKNTCTANYFIFLHELSLYYFFEAELYNNNGDAFLVEYLKVTSNSFTNNTNLK</sequence>
<organism evidence="1 2">
    <name type="scientific">Edwardsiella hoshinae</name>
    <dbReference type="NCBI Taxonomy" id="93378"/>
    <lineage>
        <taxon>Bacteria</taxon>
        <taxon>Pseudomonadati</taxon>
        <taxon>Pseudomonadota</taxon>
        <taxon>Gammaproteobacteria</taxon>
        <taxon>Enterobacterales</taxon>
        <taxon>Hafniaceae</taxon>
        <taxon>Edwardsiella</taxon>
    </lineage>
</organism>
<dbReference type="RefSeq" id="WP_024525000.1">
    <property type="nucleotide sequence ID" value="NZ_CP065625.1"/>
</dbReference>